<dbReference type="SMART" id="SM00052">
    <property type="entry name" value="EAL"/>
    <property type="match status" value="1"/>
</dbReference>
<dbReference type="EMBL" id="QUSW01000001">
    <property type="protein sequence ID" value="RQP25797.1"/>
    <property type="molecule type" value="Genomic_DNA"/>
</dbReference>
<dbReference type="PROSITE" id="PS50887">
    <property type="entry name" value="GGDEF"/>
    <property type="match status" value="1"/>
</dbReference>
<keyword evidence="6" id="KW-1185">Reference proteome</keyword>
<evidence type="ECO:0000313" key="6">
    <source>
        <dbReference type="Proteomes" id="UP000267464"/>
    </source>
</evidence>
<feature type="transmembrane region" description="Helical" evidence="1">
    <location>
        <begin position="433"/>
        <end position="454"/>
    </location>
</feature>
<name>A0A3N7HTZ5_9BURK</name>
<dbReference type="InterPro" id="IPR050706">
    <property type="entry name" value="Cyclic-di-GMP_PDE-like"/>
</dbReference>
<evidence type="ECO:0000313" key="5">
    <source>
        <dbReference type="EMBL" id="RQP25797.1"/>
    </source>
</evidence>
<dbReference type="Pfam" id="PF00990">
    <property type="entry name" value="GGDEF"/>
    <property type="match status" value="1"/>
</dbReference>
<dbReference type="Pfam" id="PF00563">
    <property type="entry name" value="EAL"/>
    <property type="match status" value="1"/>
</dbReference>
<dbReference type="SUPFAM" id="SSF48452">
    <property type="entry name" value="TPR-like"/>
    <property type="match status" value="1"/>
</dbReference>
<organism evidence="5 6">
    <name type="scientific">Piscinibacter terrae</name>
    <dbReference type="NCBI Taxonomy" id="2496871"/>
    <lineage>
        <taxon>Bacteria</taxon>
        <taxon>Pseudomonadati</taxon>
        <taxon>Pseudomonadota</taxon>
        <taxon>Betaproteobacteria</taxon>
        <taxon>Burkholderiales</taxon>
        <taxon>Sphaerotilaceae</taxon>
        <taxon>Piscinibacter</taxon>
    </lineage>
</organism>
<feature type="chain" id="PRO_5018196816" evidence="2">
    <location>
        <begin position="18"/>
        <end position="901"/>
    </location>
</feature>
<dbReference type="InterPro" id="IPR001633">
    <property type="entry name" value="EAL_dom"/>
</dbReference>
<dbReference type="SUPFAM" id="SSF141868">
    <property type="entry name" value="EAL domain-like"/>
    <property type="match status" value="1"/>
</dbReference>
<keyword evidence="1" id="KW-1133">Transmembrane helix</keyword>
<reference evidence="5 6" key="1">
    <citation type="submission" date="2018-08" db="EMBL/GenBank/DDBJ databases">
        <authorList>
            <person name="Khan S.A."/>
            <person name="Jeon C.O."/>
            <person name="Chun B.H."/>
            <person name="Jeong S.E."/>
        </authorList>
    </citation>
    <scope>NUCLEOTIDE SEQUENCE [LARGE SCALE GENOMIC DNA]</scope>
    <source>
        <strain evidence="5 6">S-16</strain>
    </source>
</reference>
<dbReference type="CDD" id="cd01949">
    <property type="entry name" value="GGDEF"/>
    <property type="match status" value="1"/>
</dbReference>
<dbReference type="CDD" id="cd01948">
    <property type="entry name" value="EAL"/>
    <property type="match status" value="1"/>
</dbReference>
<dbReference type="InterPro" id="IPR029787">
    <property type="entry name" value="Nucleotide_cyclase"/>
</dbReference>
<keyword evidence="2" id="KW-0732">Signal</keyword>
<reference evidence="5 6" key="2">
    <citation type="submission" date="2018-12" db="EMBL/GenBank/DDBJ databases">
        <title>Rhizobacter gummiphilus sp. nov., a rubber-degrading bacterium isolated from the soil of a botanical garden in Japan.</title>
        <authorList>
            <person name="Shunsuke S.S."/>
        </authorList>
    </citation>
    <scope>NUCLEOTIDE SEQUENCE [LARGE SCALE GENOMIC DNA]</scope>
    <source>
        <strain evidence="5 6">S-16</strain>
    </source>
</reference>
<dbReference type="AlphaFoldDB" id="A0A3N7HTZ5"/>
<dbReference type="InterPro" id="IPR035919">
    <property type="entry name" value="EAL_sf"/>
</dbReference>
<feature type="signal peptide" evidence="2">
    <location>
        <begin position="1"/>
        <end position="17"/>
    </location>
</feature>
<feature type="domain" description="GGDEF" evidence="4">
    <location>
        <begin position="498"/>
        <end position="632"/>
    </location>
</feature>
<dbReference type="Gene3D" id="1.25.40.10">
    <property type="entry name" value="Tetratricopeptide repeat domain"/>
    <property type="match status" value="1"/>
</dbReference>
<accession>A0A3N7HTZ5</accession>
<dbReference type="PANTHER" id="PTHR33121:SF79">
    <property type="entry name" value="CYCLIC DI-GMP PHOSPHODIESTERASE PDED-RELATED"/>
    <property type="match status" value="1"/>
</dbReference>
<keyword evidence="1" id="KW-0472">Membrane</keyword>
<dbReference type="Gene3D" id="3.20.20.450">
    <property type="entry name" value="EAL domain"/>
    <property type="match status" value="1"/>
</dbReference>
<proteinExistence type="predicted"/>
<dbReference type="PROSITE" id="PS50883">
    <property type="entry name" value="EAL"/>
    <property type="match status" value="1"/>
</dbReference>
<dbReference type="InterPro" id="IPR043128">
    <property type="entry name" value="Rev_trsase/Diguanyl_cyclase"/>
</dbReference>
<feature type="domain" description="EAL" evidence="3">
    <location>
        <begin position="641"/>
        <end position="894"/>
    </location>
</feature>
<dbReference type="SUPFAM" id="SSF55073">
    <property type="entry name" value="Nucleotide cyclase"/>
    <property type="match status" value="1"/>
</dbReference>
<dbReference type="Gene3D" id="3.30.70.270">
    <property type="match status" value="1"/>
</dbReference>
<protein>
    <submittedName>
        <fullName evidence="5">Bifunctional diguanylate cyclase/phosphodiesterase</fullName>
    </submittedName>
</protein>
<dbReference type="NCBIfam" id="TIGR00254">
    <property type="entry name" value="GGDEF"/>
    <property type="match status" value="1"/>
</dbReference>
<evidence type="ECO:0000256" key="2">
    <source>
        <dbReference type="SAM" id="SignalP"/>
    </source>
</evidence>
<dbReference type="InterPro" id="IPR011990">
    <property type="entry name" value="TPR-like_helical_dom_sf"/>
</dbReference>
<evidence type="ECO:0000259" key="3">
    <source>
        <dbReference type="PROSITE" id="PS50883"/>
    </source>
</evidence>
<dbReference type="GO" id="GO:0071111">
    <property type="term" value="F:cyclic-guanylate-specific phosphodiesterase activity"/>
    <property type="evidence" value="ECO:0007669"/>
    <property type="project" value="InterPro"/>
</dbReference>
<gene>
    <name evidence="5" type="ORF">DZC73_01645</name>
</gene>
<dbReference type="Proteomes" id="UP000267464">
    <property type="component" value="Unassembled WGS sequence"/>
</dbReference>
<dbReference type="SMART" id="SM00267">
    <property type="entry name" value="GGDEF"/>
    <property type="match status" value="1"/>
</dbReference>
<comment type="caution">
    <text evidence="5">The sequence shown here is derived from an EMBL/GenBank/DDBJ whole genome shotgun (WGS) entry which is preliminary data.</text>
</comment>
<sequence length="901" mass="97675">MLAAAIFVFGLAASAVAGPIGDAVFAIEAKHGNAPHEVIRQLQALEAQARAAGGDDLRIFLAAWGYAHASIDKPAVADAAIEELTDLGERTHNNAALASAYTLKAAMLSFSGQVRAAFGWIESAVPLSETVGSPDLHYWVTMTAGDLATSNGHIDEGIRLFEASVAAARQSRNPRREAQAYQCLAPLRLVKGMFDASIRDAVRVRELGAQAQDSSLVISGWVLEALAAEAHGEKEHGVRARRSAMALAEQIRPGADPKLNSQASGVGGLSTEMETLLSLSGMYLSVRDFDAARDYAARARSHAEALHDPDNAARATINLGLADIGAGRLQAGKKAADDGVAALEHKKRDAELLIQINRYAAALERAGDAAAALQRLRESLLLETELARRDRQSTVVALQRESSFQQRQRQMDKLEHDNTLQAVEIARRNTERLLMLLLAGAMAIGVVVAWRLYLRARESNRQLRLNNETLEFASNHDLVTGLFNRRAMERDVVAMNGEPFSGAWVSIKQFGLIVGSVGHQQGDNLLCQIAQRLEEVVLQCGGQLYRVDGVTFAAIYRFAGNETRLRKTLEALTSAMDAPFKIGNQDLIVSIGVGASEYPTDATSVMEVARLAELAKLQAHAEPGNSYVIYDARMGNTQRDKLHMETRMLKALEHGDFEVYYQGQRDLRDGGIKGFEALIRWHDNGKMVSPAQFIPLAEESGLIVRLGSWVLHQACRQAKAWADAGLGRPVVAVNISPRQFNHPDFMTTVRAALQTTGVDPAQIELEITEGSVMDDAEASISQLHALRALGLALAIDDFGTGYASLSYLRRFPLNRLKVDRSFIMQLGNSEGDDTIVRTVIELAHSLGLSVTAEGVETVAQEATLRSWDCDVVQGFLHSRPSPAAVATDLLVTERKGMPAAA</sequence>
<dbReference type="InterPro" id="IPR000160">
    <property type="entry name" value="GGDEF_dom"/>
</dbReference>
<keyword evidence="1" id="KW-0812">Transmembrane</keyword>
<evidence type="ECO:0000259" key="4">
    <source>
        <dbReference type="PROSITE" id="PS50887"/>
    </source>
</evidence>
<dbReference type="PANTHER" id="PTHR33121">
    <property type="entry name" value="CYCLIC DI-GMP PHOSPHODIESTERASE PDEF"/>
    <property type="match status" value="1"/>
</dbReference>
<evidence type="ECO:0000256" key="1">
    <source>
        <dbReference type="SAM" id="Phobius"/>
    </source>
</evidence>